<evidence type="ECO:0000313" key="4">
    <source>
        <dbReference type="EMBL" id="SKC73993.1"/>
    </source>
</evidence>
<dbReference type="AlphaFoldDB" id="A0A1T5LDD6"/>
<feature type="domain" description="DUF6970" evidence="3">
    <location>
        <begin position="43"/>
        <end position="118"/>
    </location>
</feature>
<feature type="region of interest" description="Disordered" evidence="1">
    <location>
        <begin position="97"/>
        <end position="129"/>
    </location>
</feature>
<feature type="chain" id="PRO_5013182668" description="DUF6970 domain-containing protein" evidence="2">
    <location>
        <begin position="24"/>
        <end position="129"/>
    </location>
</feature>
<evidence type="ECO:0000313" key="5">
    <source>
        <dbReference type="Proteomes" id="UP000190341"/>
    </source>
</evidence>
<evidence type="ECO:0000259" key="3">
    <source>
        <dbReference type="Pfam" id="PF22311"/>
    </source>
</evidence>
<evidence type="ECO:0000256" key="1">
    <source>
        <dbReference type="SAM" id="MobiDB-lite"/>
    </source>
</evidence>
<dbReference type="InterPro" id="IPR054243">
    <property type="entry name" value="DUF6970"/>
</dbReference>
<reference evidence="4 5" key="1">
    <citation type="submission" date="2017-02" db="EMBL/GenBank/DDBJ databases">
        <authorList>
            <person name="Peterson S.W."/>
        </authorList>
    </citation>
    <scope>NUCLEOTIDE SEQUENCE [LARGE SCALE GENOMIC DNA]</scope>
    <source>
        <strain evidence="4 5">P15</strain>
    </source>
</reference>
<feature type="signal peptide" evidence="2">
    <location>
        <begin position="1"/>
        <end position="23"/>
    </location>
</feature>
<dbReference type="PROSITE" id="PS51257">
    <property type="entry name" value="PROKAR_LIPOPROTEIN"/>
    <property type="match status" value="1"/>
</dbReference>
<evidence type="ECO:0000256" key="2">
    <source>
        <dbReference type="SAM" id="SignalP"/>
    </source>
</evidence>
<dbReference type="Pfam" id="PF22311">
    <property type="entry name" value="DUF6970"/>
    <property type="match status" value="1"/>
</dbReference>
<accession>A0A1T5LDD6</accession>
<proteinExistence type="predicted"/>
<keyword evidence="2" id="KW-0732">Signal</keyword>
<gene>
    <name evidence="4" type="ORF">SAMN06296058_2347</name>
</gene>
<dbReference type="Proteomes" id="UP000190341">
    <property type="component" value="Unassembled WGS sequence"/>
</dbReference>
<dbReference type="EMBL" id="FUZV01000002">
    <property type="protein sequence ID" value="SKC73993.1"/>
    <property type="molecule type" value="Genomic_DNA"/>
</dbReference>
<sequence length="129" mass="13648">MRIATMNRILGLALAATTLLACSAHPVGDAAMPDWLQQRIAGYEAGAEHESPSAIWKIRHNGATAYYVVAPCCDQFNPLWDARGDTLCHPSGGFAGHGDGKCPAPKDAGSEATLLWSDPRKPAPETVPP</sequence>
<protein>
    <recommendedName>
        <fullName evidence="3">DUF6970 domain-containing protein</fullName>
    </recommendedName>
</protein>
<organism evidence="4 5">
    <name type="scientific">Pseudoxanthomonas indica</name>
    <dbReference type="NCBI Taxonomy" id="428993"/>
    <lineage>
        <taxon>Bacteria</taxon>
        <taxon>Pseudomonadati</taxon>
        <taxon>Pseudomonadota</taxon>
        <taxon>Gammaproteobacteria</taxon>
        <taxon>Lysobacterales</taxon>
        <taxon>Lysobacteraceae</taxon>
        <taxon>Pseudoxanthomonas</taxon>
    </lineage>
</organism>
<keyword evidence="5" id="KW-1185">Reference proteome</keyword>
<name>A0A1T5LDD6_9GAMM</name>